<feature type="compositionally biased region" description="Low complexity" evidence="1">
    <location>
        <begin position="105"/>
        <end position="115"/>
    </location>
</feature>
<dbReference type="RefSeq" id="WP_121806117.1">
    <property type="nucleotide sequence ID" value="NZ_RDBE01000007.1"/>
</dbReference>
<keyword evidence="2" id="KW-0472">Membrane</keyword>
<feature type="compositionally biased region" description="Polar residues" evidence="1">
    <location>
        <begin position="314"/>
        <end position="331"/>
    </location>
</feature>
<keyword evidence="2" id="KW-1133">Transmembrane helix</keyword>
<dbReference type="Proteomes" id="UP000281708">
    <property type="component" value="Unassembled WGS sequence"/>
</dbReference>
<feature type="region of interest" description="Disordered" evidence="1">
    <location>
        <begin position="68"/>
        <end position="140"/>
    </location>
</feature>
<sequence length="683" mass="65239">MPSSISTAPHHPRERRRRRGLAALLGFVVAVAFPLLITAPANADGAPDPDPVGHLLGDVTGAVQAATAPVTQAASPQHQGQSGETSHAGSSSAHVETHHAPLAQVSGNDVGSDSSGRPHAHATTVGVGGTTVIGSSDGGHSQVPDNQLCASTSGALCVRALYGDSSTQSASAATSTGLLAACVGGDDATGATCSGQQLGLAQGSAQYDETGSQSSANVAGACLRAGSDGCDVGLDALSSSSGSGATQPDITTVTLGGTTIALPRDTSHLDAPSGCTPPDALCSTLNRTDTSSDGDSRDAVATQVLTDLLGVGAGSSSSDTAQQPAGETTTDPVDGATAQLVDLGLGQPAGDLPLLGVSQNSSTDDGEQASADGTLLSVAGQPVISSQSTLPGGTTGTSAPDNPLCEMTGGSLCAQLLYADSDADHGVDGADANSQTGLAATCLGGDDPSGASCDGVAVGVAQGESHLHRGADGTQSSSSTSAAGVCVVGTTGCTLSGDVLASHGSASSTGAHDSGGSIADVGVGGTSAGAPSDPLTLSVPDGCTDGTVVCTLLDQGTAGAGTTSGAGTSQTVAQVGLLGGVVGLTGAHTTAGATATRQNVDEPPTTSPQAPTTPGTVLVSAPGSAGAGSTAGSQGPDASSSLDAFGAHAAMPNTGGPWSGSLALAALLLAAGVTILARWRRVG</sequence>
<feature type="compositionally biased region" description="Low complexity" evidence="1">
    <location>
        <begin position="68"/>
        <end position="77"/>
    </location>
</feature>
<feature type="region of interest" description="Disordered" evidence="1">
    <location>
        <begin position="593"/>
        <end position="639"/>
    </location>
</feature>
<feature type="compositionally biased region" description="Polar residues" evidence="1">
    <location>
        <begin position="78"/>
        <end position="94"/>
    </location>
</feature>
<dbReference type="AlphaFoldDB" id="A0A3L8P244"/>
<keyword evidence="4" id="KW-1185">Reference proteome</keyword>
<evidence type="ECO:0000256" key="2">
    <source>
        <dbReference type="SAM" id="Phobius"/>
    </source>
</evidence>
<keyword evidence="2" id="KW-0812">Transmembrane</keyword>
<feature type="transmembrane region" description="Helical" evidence="2">
    <location>
        <begin position="658"/>
        <end position="677"/>
    </location>
</feature>
<organism evidence="3 4">
    <name type="scientific">Nocardioides mangrovicus</name>
    <dbReference type="NCBI Taxonomy" id="2478913"/>
    <lineage>
        <taxon>Bacteria</taxon>
        <taxon>Bacillati</taxon>
        <taxon>Actinomycetota</taxon>
        <taxon>Actinomycetes</taxon>
        <taxon>Propionibacteriales</taxon>
        <taxon>Nocardioidaceae</taxon>
        <taxon>Nocardioides</taxon>
    </lineage>
</organism>
<feature type="compositionally biased region" description="Low complexity" evidence="1">
    <location>
        <begin position="603"/>
        <end position="633"/>
    </location>
</feature>
<dbReference type="EMBL" id="RDBE01000007">
    <property type="protein sequence ID" value="RLV49012.1"/>
    <property type="molecule type" value="Genomic_DNA"/>
</dbReference>
<gene>
    <name evidence="3" type="ORF">D9V37_10540</name>
</gene>
<feature type="region of interest" description="Disordered" evidence="1">
    <location>
        <begin position="311"/>
        <end position="333"/>
    </location>
</feature>
<evidence type="ECO:0000313" key="4">
    <source>
        <dbReference type="Proteomes" id="UP000281708"/>
    </source>
</evidence>
<feature type="region of interest" description="Disordered" evidence="1">
    <location>
        <begin position="504"/>
        <end position="525"/>
    </location>
</feature>
<reference evidence="3 4" key="1">
    <citation type="submission" date="2018-10" db="EMBL/GenBank/DDBJ databases">
        <title>Marmoricola sp. 4Q3S-7 whole genome shotgun sequence.</title>
        <authorList>
            <person name="Li F."/>
        </authorList>
    </citation>
    <scope>NUCLEOTIDE SEQUENCE [LARGE SCALE GENOMIC DNA]</scope>
    <source>
        <strain evidence="3 4">4Q3S-7</strain>
    </source>
</reference>
<evidence type="ECO:0000313" key="3">
    <source>
        <dbReference type="EMBL" id="RLV49012.1"/>
    </source>
</evidence>
<feature type="compositionally biased region" description="Low complexity" evidence="1">
    <location>
        <begin position="504"/>
        <end position="517"/>
    </location>
</feature>
<accession>A0A3L8P244</accession>
<protein>
    <submittedName>
        <fullName evidence="3">Uncharacterized protein</fullName>
    </submittedName>
</protein>
<evidence type="ECO:0000256" key="1">
    <source>
        <dbReference type="SAM" id="MobiDB-lite"/>
    </source>
</evidence>
<name>A0A3L8P244_9ACTN</name>
<proteinExistence type="predicted"/>
<comment type="caution">
    <text evidence="3">The sequence shown here is derived from an EMBL/GenBank/DDBJ whole genome shotgun (WGS) entry which is preliminary data.</text>
</comment>